<dbReference type="STRING" id="1236976.JCM16418_3560"/>
<dbReference type="Proteomes" id="UP000019364">
    <property type="component" value="Unassembled WGS sequence"/>
</dbReference>
<dbReference type="eggNOG" id="COG4675">
    <property type="taxonomic scope" value="Bacteria"/>
</dbReference>
<sequence length="178" mass="19050">MADAYTGEIRIFAGNYAPKDWAFCNGQLLSIQQNQVLFTILGNQYGGDGRTTFALPNLMGSACMNQGSGDGLTSRTFAEKVGEPSVTLLTSQIPNHSHNPQAIDGSGSANTPTQNVWAQNPPLDDFTPAQNMYDATANVEMSPIALNVTGGSQAHNNMQPFIAQNFIICLSGEYPMKS</sequence>
<keyword evidence="3" id="KW-1185">Reference proteome</keyword>
<dbReference type="SUPFAM" id="SSF88874">
    <property type="entry name" value="Receptor-binding domain of short tail fibre protein gp12"/>
    <property type="match status" value="1"/>
</dbReference>
<feature type="domain" description="Phage tail collar" evidence="1">
    <location>
        <begin position="7"/>
        <end position="61"/>
    </location>
</feature>
<comment type="caution">
    <text evidence="2">The sequence shown here is derived from an EMBL/GenBank/DDBJ whole genome shotgun (WGS) entry which is preliminary data.</text>
</comment>
<organism evidence="2 3">
    <name type="scientific">Paenibacillus pini JCM 16418</name>
    <dbReference type="NCBI Taxonomy" id="1236976"/>
    <lineage>
        <taxon>Bacteria</taxon>
        <taxon>Bacillati</taxon>
        <taxon>Bacillota</taxon>
        <taxon>Bacilli</taxon>
        <taxon>Bacillales</taxon>
        <taxon>Paenibacillaceae</taxon>
        <taxon>Paenibacillus</taxon>
    </lineage>
</organism>
<dbReference type="Pfam" id="PF07484">
    <property type="entry name" value="Collar"/>
    <property type="match status" value="1"/>
</dbReference>
<dbReference type="InterPro" id="IPR011083">
    <property type="entry name" value="Phage_tail_collar_dom"/>
</dbReference>
<dbReference type="OrthoDB" id="9810174at2"/>
<dbReference type="RefSeq" id="WP_036650861.1">
    <property type="nucleotide sequence ID" value="NZ_BAVZ01000011.1"/>
</dbReference>
<name>W7YEQ0_9BACL</name>
<evidence type="ECO:0000313" key="2">
    <source>
        <dbReference type="EMBL" id="GAF09420.1"/>
    </source>
</evidence>
<proteinExistence type="predicted"/>
<evidence type="ECO:0000259" key="1">
    <source>
        <dbReference type="Pfam" id="PF07484"/>
    </source>
</evidence>
<protein>
    <submittedName>
        <fullName evidence="2">Microcystin dependent protein</fullName>
    </submittedName>
</protein>
<dbReference type="InterPro" id="IPR037053">
    <property type="entry name" value="Phage_tail_collar_dom_sf"/>
</dbReference>
<reference evidence="2 3" key="1">
    <citation type="journal article" date="2014" name="Genome Announc.">
        <title>Draft Genome Sequence of Paenibacillus pini JCM 16418T, Isolated from the Rhizosphere of Pine Tree.</title>
        <authorList>
            <person name="Yuki M."/>
            <person name="Oshima K."/>
            <person name="Suda W."/>
            <person name="Oshida Y."/>
            <person name="Kitamura K."/>
            <person name="Iida Y."/>
            <person name="Hattori M."/>
            <person name="Ohkuma M."/>
        </authorList>
    </citation>
    <scope>NUCLEOTIDE SEQUENCE [LARGE SCALE GENOMIC DNA]</scope>
    <source>
        <strain evidence="2 3">JCM 16418</strain>
    </source>
</reference>
<accession>W7YEQ0</accession>
<gene>
    <name evidence="2" type="ORF">JCM16418_3560</name>
</gene>
<dbReference type="EMBL" id="BAVZ01000011">
    <property type="protein sequence ID" value="GAF09420.1"/>
    <property type="molecule type" value="Genomic_DNA"/>
</dbReference>
<evidence type="ECO:0000313" key="3">
    <source>
        <dbReference type="Proteomes" id="UP000019364"/>
    </source>
</evidence>
<dbReference type="AlphaFoldDB" id="W7YEQ0"/>
<dbReference type="Gene3D" id="3.90.1340.10">
    <property type="entry name" value="Phage tail collar domain"/>
    <property type="match status" value="1"/>
</dbReference>